<dbReference type="Proteomes" id="UP001056120">
    <property type="component" value="Linkage Group LG03"/>
</dbReference>
<organism evidence="1 2">
    <name type="scientific">Smallanthus sonchifolius</name>
    <dbReference type="NCBI Taxonomy" id="185202"/>
    <lineage>
        <taxon>Eukaryota</taxon>
        <taxon>Viridiplantae</taxon>
        <taxon>Streptophyta</taxon>
        <taxon>Embryophyta</taxon>
        <taxon>Tracheophyta</taxon>
        <taxon>Spermatophyta</taxon>
        <taxon>Magnoliopsida</taxon>
        <taxon>eudicotyledons</taxon>
        <taxon>Gunneridae</taxon>
        <taxon>Pentapetalae</taxon>
        <taxon>asterids</taxon>
        <taxon>campanulids</taxon>
        <taxon>Asterales</taxon>
        <taxon>Asteraceae</taxon>
        <taxon>Asteroideae</taxon>
        <taxon>Heliantheae alliance</taxon>
        <taxon>Millerieae</taxon>
        <taxon>Smallanthus</taxon>
    </lineage>
</organism>
<dbReference type="EMBL" id="CM042020">
    <property type="protein sequence ID" value="KAI3820926.1"/>
    <property type="molecule type" value="Genomic_DNA"/>
</dbReference>
<protein>
    <submittedName>
        <fullName evidence="1">Uncharacterized protein</fullName>
    </submittedName>
</protein>
<evidence type="ECO:0000313" key="2">
    <source>
        <dbReference type="Proteomes" id="UP001056120"/>
    </source>
</evidence>
<proteinExistence type="predicted"/>
<evidence type="ECO:0000313" key="1">
    <source>
        <dbReference type="EMBL" id="KAI3820926.1"/>
    </source>
</evidence>
<sequence length="140" mass="16036">MASLSENQGDFKSKLNLNEGDNDEYPSGEFEYNTPGAWKSFVVKLRMLVAYPWRTVRKGTVLHIKLRGKISDQVKSRFSSDLSLPQLCENLIKAAYDPHISGVYLHIETLTCGWGIIEEIRRHILDFLKSGRFTLRCQSD</sequence>
<keyword evidence="2" id="KW-1185">Reference proteome</keyword>
<gene>
    <name evidence="1" type="ORF">L1987_08480</name>
</gene>
<comment type="caution">
    <text evidence="1">The sequence shown here is derived from an EMBL/GenBank/DDBJ whole genome shotgun (WGS) entry which is preliminary data.</text>
</comment>
<reference evidence="2" key="1">
    <citation type="journal article" date="2022" name="Mol. Ecol. Resour.">
        <title>The genomes of chicory, endive, great burdock and yacon provide insights into Asteraceae palaeo-polyploidization history and plant inulin production.</title>
        <authorList>
            <person name="Fan W."/>
            <person name="Wang S."/>
            <person name="Wang H."/>
            <person name="Wang A."/>
            <person name="Jiang F."/>
            <person name="Liu H."/>
            <person name="Zhao H."/>
            <person name="Xu D."/>
            <person name="Zhang Y."/>
        </authorList>
    </citation>
    <scope>NUCLEOTIDE SEQUENCE [LARGE SCALE GENOMIC DNA]</scope>
    <source>
        <strain evidence="2">cv. Yunnan</strain>
    </source>
</reference>
<accession>A0ACB9JL98</accession>
<reference evidence="1 2" key="2">
    <citation type="journal article" date="2022" name="Mol. Ecol. Resour.">
        <title>The genomes of chicory, endive, great burdock and yacon provide insights into Asteraceae paleo-polyploidization history and plant inulin production.</title>
        <authorList>
            <person name="Fan W."/>
            <person name="Wang S."/>
            <person name="Wang H."/>
            <person name="Wang A."/>
            <person name="Jiang F."/>
            <person name="Liu H."/>
            <person name="Zhao H."/>
            <person name="Xu D."/>
            <person name="Zhang Y."/>
        </authorList>
    </citation>
    <scope>NUCLEOTIDE SEQUENCE [LARGE SCALE GENOMIC DNA]</scope>
    <source>
        <strain evidence="2">cv. Yunnan</strain>
        <tissue evidence="1">Leaves</tissue>
    </source>
</reference>
<name>A0ACB9JL98_9ASTR</name>